<dbReference type="HOGENOM" id="CLU_191375_0_0_6"/>
<proteinExistence type="predicted"/>
<sequence length="82" mass="9206">MRKLNYHPSRHRTVFSANSSATPALRGNEVNMETIDLGNNESLVCGVFPNQDGTFTAMTYTKSKTFKTESGARRWLVRHSGE</sequence>
<dbReference type="Pfam" id="PF07151">
    <property type="entry name" value="DUF1391"/>
    <property type="match status" value="1"/>
</dbReference>
<evidence type="ECO:0008006" key="3">
    <source>
        <dbReference type="Google" id="ProtNLM"/>
    </source>
</evidence>
<organism evidence="1 2">
    <name type="scientific">Escherichia coli O139:H28 (strain E24377A / ETEC)</name>
    <dbReference type="NCBI Taxonomy" id="331111"/>
    <lineage>
        <taxon>Bacteria</taxon>
        <taxon>Pseudomonadati</taxon>
        <taxon>Pseudomonadota</taxon>
        <taxon>Gammaproteobacteria</taxon>
        <taxon>Enterobacterales</taxon>
        <taxon>Enterobacteriaceae</taxon>
        <taxon>Escherichia</taxon>
    </lineage>
</organism>
<dbReference type="InterPro" id="IPR009821">
    <property type="entry name" value="DUF1391"/>
</dbReference>
<keyword evidence="2" id="KW-1185">Reference proteome</keyword>
<protein>
    <recommendedName>
        <fullName evidence="3">Phage protein</fullName>
    </recommendedName>
</protein>
<gene>
    <name evidence="1" type="ordered locus">EcE24377A_1421</name>
</gene>
<evidence type="ECO:0000313" key="1">
    <source>
        <dbReference type="EMBL" id="ABV19164.1"/>
    </source>
</evidence>
<dbReference type="KEGG" id="ecw:EcE24377A_1421"/>
<evidence type="ECO:0000313" key="2">
    <source>
        <dbReference type="Proteomes" id="UP000001122"/>
    </source>
</evidence>
<dbReference type="EMBL" id="CP000800">
    <property type="protein sequence ID" value="ABV19164.1"/>
    <property type="molecule type" value="Genomic_DNA"/>
</dbReference>
<reference evidence="2" key="1">
    <citation type="journal article" date="2008" name="J. Bacteriol.">
        <title>The pangenome structure of Escherichia coli: comparative genomic analysis of E. coli commensal and pathogenic isolates.</title>
        <authorList>
            <person name="Rasko D.A."/>
            <person name="Rosovitz M.J."/>
            <person name="Myers G.S."/>
            <person name="Mongodin E.F."/>
            <person name="Fricke W.F."/>
            <person name="Gajer P."/>
            <person name="Crabtree J."/>
            <person name="Sebaihia M."/>
            <person name="Thomson N.R."/>
            <person name="Chaudhuri R."/>
            <person name="Henderson I.R."/>
            <person name="Sperandio V."/>
            <person name="Ravel J."/>
        </authorList>
    </citation>
    <scope>NUCLEOTIDE SEQUENCE [LARGE SCALE GENOMIC DNA]</scope>
    <source>
        <strain evidence="2">E24377A / ETEC</strain>
    </source>
</reference>
<accession>A7ZL44</accession>
<name>A7ZL44_ECO24</name>
<dbReference type="AlphaFoldDB" id="A7ZL44"/>
<dbReference type="Proteomes" id="UP000001122">
    <property type="component" value="Chromosome"/>
</dbReference>